<keyword evidence="8" id="KW-0807">Transducer</keyword>
<protein>
    <recommendedName>
        <fullName evidence="10">G-protein coupled receptors family 1 profile domain-containing protein</fullName>
    </recommendedName>
</protein>
<dbReference type="InterPro" id="IPR017452">
    <property type="entry name" value="GPCR_Rhodpsn_7TM"/>
</dbReference>
<keyword evidence="5" id="KW-0297">G-protein coupled receptor</keyword>
<evidence type="ECO:0000256" key="4">
    <source>
        <dbReference type="ARBA" id="ARBA00022989"/>
    </source>
</evidence>
<dbReference type="SUPFAM" id="SSF81321">
    <property type="entry name" value="Family A G protein-coupled receptor-like"/>
    <property type="match status" value="1"/>
</dbReference>
<dbReference type="VEuPathDB" id="VectorBase:AMEM21_012238"/>
<evidence type="ECO:0000259" key="10">
    <source>
        <dbReference type="PROSITE" id="PS50262"/>
    </source>
</evidence>
<dbReference type="STRING" id="30066.A0A182UVH4"/>
<dbReference type="InterPro" id="IPR000204">
    <property type="entry name" value="Orexin_rcpt"/>
</dbReference>
<dbReference type="GO" id="GO:0005886">
    <property type="term" value="C:plasma membrane"/>
    <property type="evidence" value="ECO:0007669"/>
    <property type="project" value="TreeGrafter"/>
</dbReference>
<dbReference type="Pfam" id="PF00001">
    <property type="entry name" value="7tm_1"/>
    <property type="match status" value="1"/>
</dbReference>
<comment type="subcellular location">
    <subcellularLocation>
        <location evidence="1">Membrane</location>
        <topology evidence="1">Multi-pass membrane protein</topology>
    </subcellularLocation>
</comment>
<keyword evidence="6 9" id="KW-0472">Membrane</keyword>
<evidence type="ECO:0000313" key="12">
    <source>
        <dbReference type="Proteomes" id="UP000075903"/>
    </source>
</evidence>
<dbReference type="PRINTS" id="PR00237">
    <property type="entry name" value="GPCRRHODOPSN"/>
</dbReference>
<name>A0A182UVH4_ANOME</name>
<evidence type="ECO:0000256" key="2">
    <source>
        <dbReference type="ARBA" id="ARBA00010663"/>
    </source>
</evidence>
<sequence length="199" mass="22503">MTNASNVNPTEDLLVPFASNHSYTANDSAFWILKDLALATLQSPLEDNHTTHSYPAVDLNDHNDVLCDDDSDQMEYNENCFIDHNVTCVGDPDFCNLTYSEYRQLLMDYIYPSTGEWILIASHTVVFLMGLVGNALVCIAVYTNHTMRTVTNIFIVNLAVADFFVILFCLPPTVVWDVTETWFMGKAMCKVVIYFQQMG</sequence>
<dbReference type="EnsemblMetazoa" id="AMEM004358-RA">
    <property type="protein sequence ID" value="AMEM004358-PA"/>
    <property type="gene ID" value="AMEM004358"/>
</dbReference>
<evidence type="ECO:0000256" key="3">
    <source>
        <dbReference type="ARBA" id="ARBA00022692"/>
    </source>
</evidence>
<dbReference type="GO" id="GO:0016499">
    <property type="term" value="F:orexin receptor activity"/>
    <property type="evidence" value="ECO:0007669"/>
    <property type="project" value="InterPro"/>
</dbReference>
<dbReference type="PANTHER" id="PTHR45695">
    <property type="entry name" value="LEUCOKININ RECEPTOR-RELATED"/>
    <property type="match status" value="1"/>
</dbReference>
<evidence type="ECO:0000256" key="7">
    <source>
        <dbReference type="ARBA" id="ARBA00023170"/>
    </source>
</evidence>
<keyword evidence="7" id="KW-0675">Receptor</keyword>
<accession>A0A182UVH4</accession>
<dbReference type="GO" id="GO:0007631">
    <property type="term" value="P:feeding behavior"/>
    <property type="evidence" value="ECO:0007669"/>
    <property type="project" value="InterPro"/>
</dbReference>
<feature type="domain" description="G-protein coupled receptors family 1 profile" evidence="10">
    <location>
        <begin position="133"/>
        <end position="199"/>
    </location>
</feature>
<dbReference type="PROSITE" id="PS50262">
    <property type="entry name" value="G_PROTEIN_RECEP_F1_2"/>
    <property type="match status" value="1"/>
</dbReference>
<dbReference type="PRINTS" id="PR01064">
    <property type="entry name" value="OREXINR"/>
</dbReference>
<dbReference type="InterPro" id="IPR000276">
    <property type="entry name" value="GPCR_Rhodpsn"/>
</dbReference>
<dbReference type="PANTHER" id="PTHR45695:SF15">
    <property type="entry name" value="OPSIN RH2"/>
    <property type="match status" value="1"/>
</dbReference>
<proteinExistence type="inferred from homology"/>
<evidence type="ECO:0000256" key="9">
    <source>
        <dbReference type="SAM" id="Phobius"/>
    </source>
</evidence>
<keyword evidence="12" id="KW-1185">Reference proteome</keyword>
<dbReference type="Gene3D" id="1.20.1070.10">
    <property type="entry name" value="Rhodopsin 7-helix transmembrane proteins"/>
    <property type="match status" value="1"/>
</dbReference>
<keyword evidence="3 9" id="KW-0812">Transmembrane</keyword>
<keyword evidence="4 9" id="KW-1133">Transmembrane helix</keyword>
<evidence type="ECO:0000256" key="5">
    <source>
        <dbReference type="ARBA" id="ARBA00023040"/>
    </source>
</evidence>
<dbReference type="AlphaFoldDB" id="A0A182UVH4"/>
<feature type="transmembrane region" description="Helical" evidence="9">
    <location>
        <begin position="154"/>
        <end position="176"/>
    </location>
</feature>
<dbReference type="Proteomes" id="UP000075903">
    <property type="component" value="Unassembled WGS sequence"/>
</dbReference>
<evidence type="ECO:0000313" key="11">
    <source>
        <dbReference type="EnsemblMetazoa" id="AMEM004358-PA"/>
    </source>
</evidence>
<evidence type="ECO:0000256" key="1">
    <source>
        <dbReference type="ARBA" id="ARBA00004141"/>
    </source>
</evidence>
<comment type="similarity">
    <text evidence="2">Belongs to the G-protein coupled receptor 1 family.</text>
</comment>
<evidence type="ECO:0000256" key="6">
    <source>
        <dbReference type="ARBA" id="ARBA00023136"/>
    </source>
</evidence>
<reference evidence="11" key="1">
    <citation type="submission" date="2020-05" db="UniProtKB">
        <authorList>
            <consortium name="EnsemblMetazoa"/>
        </authorList>
    </citation>
    <scope>IDENTIFICATION</scope>
    <source>
        <strain evidence="11">MAF</strain>
    </source>
</reference>
<evidence type="ECO:0000256" key="8">
    <source>
        <dbReference type="ARBA" id="ARBA00023224"/>
    </source>
</evidence>
<dbReference type="VEuPathDB" id="VectorBase:AMEM004358"/>
<feature type="transmembrane region" description="Helical" evidence="9">
    <location>
        <begin position="117"/>
        <end position="142"/>
    </location>
</feature>
<organism evidence="11 12">
    <name type="scientific">Anopheles merus</name>
    <name type="common">Mosquito</name>
    <dbReference type="NCBI Taxonomy" id="30066"/>
    <lineage>
        <taxon>Eukaryota</taxon>
        <taxon>Metazoa</taxon>
        <taxon>Ecdysozoa</taxon>
        <taxon>Arthropoda</taxon>
        <taxon>Hexapoda</taxon>
        <taxon>Insecta</taxon>
        <taxon>Pterygota</taxon>
        <taxon>Neoptera</taxon>
        <taxon>Endopterygota</taxon>
        <taxon>Diptera</taxon>
        <taxon>Nematocera</taxon>
        <taxon>Culicoidea</taxon>
        <taxon>Culicidae</taxon>
        <taxon>Anophelinae</taxon>
        <taxon>Anopheles</taxon>
    </lineage>
</organism>